<name>A0ABX8X0H1_9CYAN</name>
<keyword evidence="1" id="KW-0812">Transmembrane</keyword>
<evidence type="ECO:0000256" key="1">
    <source>
        <dbReference type="SAM" id="Phobius"/>
    </source>
</evidence>
<evidence type="ECO:0000313" key="3">
    <source>
        <dbReference type="Proteomes" id="UP000826540"/>
    </source>
</evidence>
<gene>
    <name evidence="2" type="ORF">K2F26_01505</name>
</gene>
<protein>
    <submittedName>
        <fullName evidence="2">Uncharacterized protein</fullName>
    </submittedName>
</protein>
<proteinExistence type="predicted"/>
<keyword evidence="3" id="KW-1185">Reference proteome</keyword>
<keyword evidence="1" id="KW-1133">Transmembrane helix</keyword>
<feature type="transmembrane region" description="Helical" evidence="1">
    <location>
        <begin position="70"/>
        <end position="103"/>
    </location>
</feature>
<dbReference type="RefSeq" id="WP_220610084.1">
    <property type="nucleotide sequence ID" value="NZ_CP080598.1"/>
</dbReference>
<accession>A0ABX8X0H1</accession>
<organism evidence="2 3">
    <name type="scientific">Sphaerospermopsis torques-reginae ITEP-024</name>
    <dbReference type="NCBI Taxonomy" id="984208"/>
    <lineage>
        <taxon>Bacteria</taxon>
        <taxon>Bacillati</taxon>
        <taxon>Cyanobacteriota</taxon>
        <taxon>Cyanophyceae</taxon>
        <taxon>Nostocales</taxon>
        <taxon>Aphanizomenonaceae</taxon>
        <taxon>Sphaerospermopsis</taxon>
        <taxon>Sphaerospermopsis torques-reginae</taxon>
    </lineage>
</organism>
<dbReference type="EMBL" id="CP080598">
    <property type="protein sequence ID" value="QYX32135.1"/>
    <property type="molecule type" value="Genomic_DNA"/>
</dbReference>
<keyword evidence="1" id="KW-0472">Membrane</keyword>
<dbReference type="Proteomes" id="UP000826540">
    <property type="component" value="Chromosome"/>
</dbReference>
<evidence type="ECO:0000313" key="2">
    <source>
        <dbReference type="EMBL" id="QYX32135.1"/>
    </source>
</evidence>
<reference evidence="2 3" key="1">
    <citation type="journal article" date="2022" name="J. Am. Chem. Soc.">
        <title>Biosynthesis of Guanitoxin Enables Global Environmental Detection in Freshwater Cyanobacteria.</title>
        <authorList>
            <person name="Lima S.T."/>
            <person name="Fallon T.R."/>
            <person name="Cordoza J.L."/>
            <person name="Chekan J.R."/>
            <person name="Delbaje E."/>
            <person name="Hopiavuori A.R."/>
            <person name="Alvarenga D.O."/>
            <person name="Wood S.M."/>
            <person name="Luhavaya H."/>
            <person name="Baumgartner J.T."/>
            <person name="Dorr F.A."/>
            <person name="Etchegaray A."/>
            <person name="Pinto E."/>
            <person name="McKinnie S.M.K."/>
            <person name="Fiore M.F."/>
            <person name="Moore B.S."/>
        </authorList>
    </citation>
    <scope>NUCLEOTIDE SEQUENCE [LARGE SCALE GENOMIC DNA]</scope>
    <source>
        <strain evidence="2 3">ITEP-024</strain>
    </source>
</reference>
<sequence>MNLIENIQAIMSKSFESSEQALIAAEQIIYDEELCLKPRSKEIIQKFAHKENQWKMSLQSIIDRVTQHNWLILLFITATVVVLIYRWVIGVGILVAILVLVGLIRSNKSVLANITYFIFVKQGLEKQKATALKLADDSEAAESARIAYAHKQEILEQYIYLRVEENVQILKEGIRQQINQDLFDALEKIDIQNVYSKSLLKIVSE</sequence>